<dbReference type="EMBL" id="AKHW03000382">
    <property type="protein sequence ID" value="KYO47862.1"/>
    <property type="molecule type" value="Genomic_DNA"/>
</dbReference>
<comment type="caution">
    <text evidence="2">The sequence shown here is derived from an EMBL/GenBank/DDBJ whole genome shotgun (WGS) entry which is preliminary data.</text>
</comment>
<evidence type="ECO:0000313" key="2">
    <source>
        <dbReference type="EMBL" id="KYO47862.1"/>
    </source>
</evidence>
<keyword evidence="1" id="KW-0472">Membrane</keyword>
<evidence type="ECO:0000256" key="1">
    <source>
        <dbReference type="SAM" id="Phobius"/>
    </source>
</evidence>
<keyword evidence="1" id="KW-1133">Transmembrane helix</keyword>
<feature type="transmembrane region" description="Helical" evidence="1">
    <location>
        <begin position="40"/>
        <end position="58"/>
    </location>
</feature>
<gene>
    <name evidence="2" type="ORF">Y1Q_0017836</name>
</gene>
<dbReference type="Proteomes" id="UP000050525">
    <property type="component" value="Unassembled WGS sequence"/>
</dbReference>
<evidence type="ECO:0000313" key="3">
    <source>
        <dbReference type="Proteomes" id="UP000050525"/>
    </source>
</evidence>
<organism evidence="2 3">
    <name type="scientific">Alligator mississippiensis</name>
    <name type="common">American alligator</name>
    <dbReference type="NCBI Taxonomy" id="8496"/>
    <lineage>
        <taxon>Eukaryota</taxon>
        <taxon>Metazoa</taxon>
        <taxon>Chordata</taxon>
        <taxon>Craniata</taxon>
        <taxon>Vertebrata</taxon>
        <taxon>Euteleostomi</taxon>
        <taxon>Archelosauria</taxon>
        <taxon>Archosauria</taxon>
        <taxon>Crocodylia</taxon>
        <taxon>Alligatoridae</taxon>
        <taxon>Alligatorinae</taxon>
        <taxon>Alligator</taxon>
    </lineage>
</organism>
<keyword evidence="3" id="KW-1185">Reference proteome</keyword>
<protein>
    <submittedName>
        <fullName evidence="2">Uncharacterized protein</fullName>
    </submittedName>
</protein>
<reference evidence="2 3" key="1">
    <citation type="journal article" date="2012" name="Genome Biol.">
        <title>Sequencing three crocodilian genomes to illuminate the evolution of archosaurs and amniotes.</title>
        <authorList>
            <person name="St John J.A."/>
            <person name="Braun E.L."/>
            <person name="Isberg S.R."/>
            <person name="Miles L.G."/>
            <person name="Chong A.Y."/>
            <person name="Gongora J."/>
            <person name="Dalzell P."/>
            <person name="Moran C."/>
            <person name="Bed'hom B."/>
            <person name="Abzhanov A."/>
            <person name="Burgess S.C."/>
            <person name="Cooksey A.M."/>
            <person name="Castoe T.A."/>
            <person name="Crawford N.G."/>
            <person name="Densmore L.D."/>
            <person name="Drew J.C."/>
            <person name="Edwards S.V."/>
            <person name="Faircloth B.C."/>
            <person name="Fujita M.K."/>
            <person name="Greenwold M.J."/>
            <person name="Hoffmann F.G."/>
            <person name="Howard J.M."/>
            <person name="Iguchi T."/>
            <person name="Janes D.E."/>
            <person name="Khan S.Y."/>
            <person name="Kohno S."/>
            <person name="de Koning A.J."/>
            <person name="Lance S.L."/>
            <person name="McCarthy F.M."/>
            <person name="McCormack J.E."/>
            <person name="Merchant M.E."/>
            <person name="Peterson D.G."/>
            <person name="Pollock D.D."/>
            <person name="Pourmand N."/>
            <person name="Raney B.J."/>
            <person name="Roessler K.A."/>
            <person name="Sanford J.R."/>
            <person name="Sawyer R.H."/>
            <person name="Schmidt C.J."/>
            <person name="Triplett E.W."/>
            <person name="Tuberville T.D."/>
            <person name="Venegas-Anaya M."/>
            <person name="Howard J.T."/>
            <person name="Jarvis E.D."/>
            <person name="Guillette L.J.Jr."/>
            <person name="Glenn T.C."/>
            <person name="Green R.E."/>
            <person name="Ray D.A."/>
        </authorList>
    </citation>
    <scope>NUCLEOTIDE SEQUENCE [LARGE SCALE GENOMIC DNA]</scope>
    <source>
        <strain evidence="2">KSC_2009_1</strain>
    </source>
</reference>
<proteinExistence type="predicted"/>
<name>A0A151PFU6_ALLMI</name>
<sequence length="84" mass="9319">MSLSQILEVAYDFEVPLPDGKLKSICFALHTQGLGNQGPLLLIVWTFEFVALAVIAVMSPGTQKDSRQWEFRIHSTVICTQLGL</sequence>
<dbReference type="AlphaFoldDB" id="A0A151PFU6"/>
<keyword evidence="1" id="KW-0812">Transmembrane</keyword>
<accession>A0A151PFU6</accession>